<accession>A0A9W7ZT58</accession>
<protein>
    <submittedName>
        <fullName evidence="2">Uncharacterized protein</fullName>
    </submittedName>
</protein>
<dbReference type="Proteomes" id="UP001150538">
    <property type="component" value="Unassembled WGS sequence"/>
</dbReference>
<dbReference type="AlphaFoldDB" id="A0A9W7ZT58"/>
<reference evidence="2" key="1">
    <citation type="submission" date="2022-07" db="EMBL/GenBank/DDBJ databases">
        <title>Phylogenomic reconstructions and comparative analyses of Kickxellomycotina fungi.</title>
        <authorList>
            <person name="Reynolds N.K."/>
            <person name="Stajich J.E."/>
            <person name="Barry K."/>
            <person name="Grigoriev I.V."/>
            <person name="Crous P."/>
            <person name="Smith M.E."/>
        </authorList>
    </citation>
    <scope>NUCLEOTIDE SEQUENCE</scope>
    <source>
        <strain evidence="2">NBRC 100468</strain>
    </source>
</reference>
<evidence type="ECO:0000256" key="1">
    <source>
        <dbReference type="SAM" id="MobiDB-lite"/>
    </source>
</evidence>
<dbReference type="OrthoDB" id="77989at2759"/>
<name>A0A9W7ZT58_9FUNG</name>
<evidence type="ECO:0000313" key="2">
    <source>
        <dbReference type="EMBL" id="KAJ1916084.1"/>
    </source>
</evidence>
<gene>
    <name evidence="2" type="ORF">H4219_003985</name>
</gene>
<evidence type="ECO:0000313" key="3">
    <source>
        <dbReference type="Proteomes" id="UP001150538"/>
    </source>
</evidence>
<proteinExistence type="predicted"/>
<organism evidence="2 3">
    <name type="scientific">Mycoemilia scoparia</name>
    <dbReference type="NCBI Taxonomy" id="417184"/>
    <lineage>
        <taxon>Eukaryota</taxon>
        <taxon>Fungi</taxon>
        <taxon>Fungi incertae sedis</taxon>
        <taxon>Zoopagomycota</taxon>
        <taxon>Kickxellomycotina</taxon>
        <taxon>Kickxellomycetes</taxon>
        <taxon>Kickxellales</taxon>
        <taxon>Kickxellaceae</taxon>
        <taxon>Mycoemilia</taxon>
    </lineage>
</organism>
<feature type="compositionally biased region" description="Low complexity" evidence="1">
    <location>
        <begin position="1"/>
        <end position="20"/>
    </location>
</feature>
<keyword evidence="3" id="KW-1185">Reference proteome</keyword>
<dbReference type="EMBL" id="JANBPU010000116">
    <property type="protein sequence ID" value="KAJ1916084.1"/>
    <property type="molecule type" value="Genomic_DNA"/>
</dbReference>
<comment type="caution">
    <text evidence="2">The sequence shown here is derived from an EMBL/GenBank/DDBJ whole genome shotgun (WGS) entry which is preliminary data.</text>
</comment>
<feature type="region of interest" description="Disordered" evidence="1">
    <location>
        <begin position="1"/>
        <end position="38"/>
    </location>
</feature>
<sequence>MSSGGWQNGSNSSSSSNSSSDYGTGRFRPYANGSSSNNVNASDQGFSFPVEPIQNPLSAYSADLGSGNANTLELAGIPSNVQGISAEDLNLEDIEIDQEQTDVVEAVRGLIRFAGLRYLTTIIANPFQIAQTLLQVQYNPNDARGDVEYSQSDINEEELFSDNPNVYRSAERKAGGPQSIYDPDGLPQGKAKVDHDGYVISVSEDKSAALRPAYQLSTLPGGKVRVLKRLVSHPTEGVLSPFKGKLV</sequence>